<evidence type="ECO:0000313" key="2">
    <source>
        <dbReference type="Proteomes" id="UP000760472"/>
    </source>
</evidence>
<sequence length="652" mass="74322">MTMQIIKIALYGKNGERRDIDLEPGAVNIITGASQRGKTSLIHIVEYCLGASECMVAEGHIRQTVDWYSILLQFEDCQVFIARAAPQGTSASAASHMLVGNDVDVPDKNQLSNNTNIDSVVSYLTNKLGVPEQITEVPQGQTRSEVKISFRHSRYYLFQSQNEIANNEVLFHQQAKPHIPQNIKDTLPYFIGAAEDDRLVDTEALRTLKRERNQLLKQIDEIKSLKGDGVQKGYALLAEAADLGMYQFVNLMPNDQTLIIELTKLSRWAPSSMSNELVDDESDPLLKLENQYQELQKHKHILKLRLREAQVYSESENNFQKAAYDQASRLQSVELFKKFNGDHKTCPLCESASERQTRFDSIIKSALDDLANKLEGVNRTRPRVTGYVGQLRDEQRVINLKLRRLKSAISQIREKDHETANQDNLDIQRARLAGKASLYVESINWNEDSSDLEVKVGLLDEKIMILTKRLDPEVLKEKLEAQLNCIAEDMTQWARDLNLGYSGNRVRLDATKLTVVADTPDGPVPLAKMGSGENWMGYHLVTYLALAKWFIERSRPVGSFLFLDQPTQVYFPADQSETGDLSEIEKDEDREAVKNLYQWIFKVVESLSPKLQVIVTDHADIDEDWFQDAVRDNKWRGEHALVPKHWYEQVEE</sequence>
<organism evidence="1 2">
    <name type="scientific">Amphritea pacifica</name>
    <dbReference type="NCBI Taxonomy" id="2811233"/>
    <lineage>
        <taxon>Bacteria</taxon>
        <taxon>Pseudomonadati</taxon>
        <taxon>Pseudomonadota</taxon>
        <taxon>Gammaproteobacteria</taxon>
        <taxon>Oceanospirillales</taxon>
        <taxon>Oceanospirillaceae</taxon>
        <taxon>Amphritea</taxon>
    </lineage>
</organism>
<dbReference type="Proteomes" id="UP000760472">
    <property type="component" value="Unassembled WGS sequence"/>
</dbReference>
<comment type="caution">
    <text evidence="1">The sequence shown here is derived from an EMBL/GenBank/DDBJ whole genome shotgun (WGS) entry which is preliminary data.</text>
</comment>
<name>A0ABS2WCB5_9GAMM</name>
<dbReference type="SUPFAM" id="SSF52540">
    <property type="entry name" value="P-loop containing nucleoside triphosphate hydrolases"/>
    <property type="match status" value="1"/>
</dbReference>
<proteinExistence type="predicted"/>
<dbReference type="Pfam" id="PF12532">
    <property type="entry name" value="DUF3732"/>
    <property type="match status" value="1"/>
</dbReference>
<dbReference type="InterPro" id="IPR022205">
    <property type="entry name" value="DUF3732"/>
</dbReference>
<dbReference type="InterPro" id="IPR027417">
    <property type="entry name" value="P-loop_NTPase"/>
</dbReference>
<dbReference type="EMBL" id="JAFFZP010000038">
    <property type="protein sequence ID" value="MBN0989359.1"/>
    <property type="molecule type" value="Genomic_DNA"/>
</dbReference>
<protein>
    <submittedName>
        <fullName evidence="1">DUF3732 domain-containing protein</fullName>
    </submittedName>
</protein>
<dbReference type="Gene3D" id="3.40.50.300">
    <property type="entry name" value="P-loop containing nucleotide triphosphate hydrolases"/>
    <property type="match status" value="1"/>
</dbReference>
<reference evidence="1 2" key="1">
    <citation type="submission" date="2021-02" db="EMBL/GenBank/DDBJ databases">
        <title>A novel species of genus Amphritea isolated from a fishpond in China.</title>
        <authorList>
            <person name="Lu H."/>
        </authorList>
    </citation>
    <scope>NUCLEOTIDE SEQUENCE [LARGE SCALE GENOMIC DNA]</scope>
    <source>
        <strain evidence="1 2">RP18W</strain>
    </source>
</reference>
<accession>A0ABS2WCB5</accession>
<gene>
    <name evidence="1" type="ORF">JW498_18495</name>
</gene>
<evidence type="ECO:0000313" key="1">
    <source>
        <dbReference type="EMBL" id="MBN0989359.1"/>
    </source>
</evidence>
<keyword evidence="2" id="KW-1185">Reference proteome</keyword>